<name>A0ABU4U4B4_9PSEU</name>
<proteinExistence type="predicted"/>
<evidence type="ECO:0000256" key="1">
    <source>
        <dbReference type="SAM" id="Phobius"/>
    </source>
</evidence>
<evidence type="ECO:0000313" key="3">
    <source>
        <dbReference type="Proteomes" id="UP001271792"/>
    </source>
</evidence>
<keyword evidence="1" id="KW-0812">Transmembrane</keyword>
<keyword evidence="1" id="KW-0472">Membrane</keyword>
<feature type="transmembrane region" description="Helical" evidence="1">
    <location>
        <begin position="12"/>
        <end position="38"/>
    </location>
</feature>
<gene>
    <name evidence="2" type="ORF">SK571_39035</name>
</gene>
<feature type="transmembrane region" description="Helical" evidence="1">
    <location>
        <begin position="45"/>
        <end position="62"/>
    </location>
</feature>
<dbReference type="EMBL" id="JAXAVV010000028">
    <property type="protein sequence ID" value="MDX8055405.1"/>
    <property type="molecule type" value="Genomic_DNA"/>
</dbReference>
<feature type="transmembrane region" description="Helical" evidence="1">
    <location>
        <begin position="82"/>
        <end position="99"/>
    </location>
</feature>
<keyword evidence="3" id="KW-1185">Reference proteome</keyword>
<dbReference type="Proteomes" id="UP001271792">
    <property type="component" value="Unassembled WGS sequence"/>
</dbReference>
<accession>A0ABU4U4B4</accession>
<evidence type="ECO:0008006" key="4">
    <source>
        <dbReference type="Google" id="ProtNLM"/>
    </source>
</evidence>
<comment type="caution">
    <text evidence="2">The sequence shown here is derived from an EMBL/GenBank/DDBJ whole genome shotgun (WGS) entry which is preliminary data.</text>
</comment>
<keyword evidence="1" id="KW-1133">Transmembrane helix</keyword>
<protein>
    <recommendedName>
        <fullName evidence="4">PASTA domain-containing protein</fullName>
    </recommendedName>
</protein>
<reference evidence="2 3" key="1">
    <citation type="submission" date="2023-11" db="EMBL/GenBank/DDBJ databases">
        <title>Lentzea sokolovensis, sp. nov., Lentzea kristufkii, sp. nov., and Lentzea miocenensis, sp. nov., rare actinobacteria from Sokolov Coal Basin, Miocene lacustrine sediment, Czech Republic.</title>
        <authorList>
            <person name="Lara A."/>
            <person name="Kotroba L."/>
            <person name="Nouioui I."/>
            <person name="Neumann-Schaal M."/>
            <person name="Mast Y."/>
            <person name="Chronakova A."/>
        </authorList>
    </citation>
    <scope>NUCLEOTIDE SEQUENCE [LARGE SCALE GENOMIC DNA]</scope>
    <source>
        <strain evidence="2 3">BCCO 10_0798</strain>
    </source>
</reference>
<organism evidence="2 3">
    <name type="scientific">Lentzea kristufekii</name>
    <dbReference type="NCBI Taxonomy" id="3095430"/>
    <lineage>
        <taxon>Bacteria</taxon>
        <taxon>Bacillati</taxon>
        <taxon>Actinomycetota</taxon>
        <taxon>Actinomycetes</taxon>
        <taxon>Pseudonocardiales</taxon>
        <taxon>Pseudonocardiaceae</taxon>
        <taxon>Lentzea</taxon>
    </lineage>
</organism>
<dbReference type="RefSeq" id="WP_319989140.1">
    <property type="nucleotide sequence ID" value="NZ_JAXAVV010000028.1"/>
</dbReference>
<sequence>MSTWGTHWWRIVPFVAGLSVSVVASGISLFGMVPIVLWCALARTWRTGFAVGMTLVALHAWFVVPRQLGWSGPLVPSYAERFWLYALVTAFICAVGLAVESRLVAGVGWLVAMVGVGFFITVVVLLDELEAKPRDEGVLPGPPGLEVAEGAGHCGSGNCSREVVMTGDRAPEVVREHLESRGYTARTPTRMCWAVGVVFTHEVCAEPKTVSADKVAVTWYVNR</sequence>
<feature type="transmembrane region" description="Helical" evidence="1">
    <location>
        <begin position="106"/>
        <end position="126"/>
    </location>
</feature>
<evidence type="ECO:0000313" key="2">
    <source>
        <dbReference type="EMBL" id="MDX8055405.1"/>
    </source>
</evidence>
<reference evidence="2 3" key="2">
    <citation type="submission" date="2023-11" db="EMBL/GenBank/DDBJ databases">
        <authorList>
            <person name="Lara A.C."/>
            <person name="Chronakova A."/>
        </authorList>
    </citation>
    <scope>NUCLEOTIDE SEQUENCE [LARGE SCALE GENOMIC DNA]</scope>
    <source>
        <strain evidence="2 3">BCCO 10_0798</strain>
    </source>
</reference>